<reference evidence="13" key="1">
    <citation type="submission" date="2019-02" db="EMBL/GenBank/DDBJ databases">
        <authorList>
            <person name="Gruber-Vodicka R. H."/>
            <person name="Seah K. B. B."/>
        </authorList>
    </citation>
    <scope>NUCLEOTIDE SEQUENCE</scope>
    <source>
        <strain evidence="14">BECK_BY1</strain>
        <strain evidence="15">BECK_BY2</strain>
        <strain evidence="13">BECK_BY3</strain>
    </source>
</reference>
<dbReference type="CDD" id="cd02165">
    <property type="entry name" value="NMNAT"/>
    <property type="match status" value="1"/>
</dbReference>
<evidence type="ECO:0000256" key="5">
    <source>
        <dbReference type="ARBA" id="ARBA00022679"/>
    </source>
</evidence>
<dbReference type="NCBIfam" id="NF000840">
    <property type="entry name" value="PRK00071.1-3"/>
    <property type="match status" value="1"/>
</dbReference>
<comment type="pathway">
    <text evidence="2 11">Cofactor biosynthesis; NAD(+) biosynthesis; deamido-NAD(+) from nicotinate D-ribonucleotide: step 1/1.</text>
</comment>
<dbReference type="Gene3D" id="3.40.50.620">
    <property type="entry name" value="HUPs"/>
    <property type="match status" value="1"/>
</dbReference>
<evidence type="ECO:0000259" key="12">
    <source>
        <dbReference type="Pfam" id="PF01467"/>
    </source>
</evidence>
<feature type="domain" description="Cytidyltransferase-like" evidence="12">
    <location>
        <begin position="8"/>
        <end position="185"/>
    </location>
</feature>
<evidence type="ECO:0000256" key="10">
    <source>
        <dbReference type="ARBA" id="ARBA00048721"/>
    </source>
</evidence>
<dbReference type="GO" id="GO:0009435">
    <property type="term" value="P:NAD+ biosynthetic process"/>
    <property type="evidence" value="ECO:0007669"/>
    <property type="project" value="UniProtKB-UniRule"/>
</dbReference>
<dbReference type="Pfam" id="PF01467">
    <property type="entry name" value="CTP_transf_like"/>
    <property type="match status" value="1"/>
</dbReference>
<accession>A0A450ZHU1</accession>
<comment type="similarity">
    <text evidence="3 11">Belongs to the NadD family.</text>
</comment>
<dbReference type="PANTHER" id="PTHR39321">
    <property type="entry name" value="NICOTINATE-NUCLEOTIDE ADENYLYLTRANSFERASE-RELATED"/>
    <property type="match status" value="1"/>
</dbReference>
<evidence type="ECO:0000313" key="14">
    <source>
        <dbReference type="EMBL" id="VFK61961.1"/>
    </source>
</evidence>
<keyword evidence="5 11" id="KW-0808">Transferase</keyword>
<keyword evidence="6 11" id="KW-0548">Nucleotidyltransferase</keyword>
<evidence type="ECO:0000256" key="4">
    <source>
        <dbReference type="ARBA" id="ARBA00022642"/>
    </source>
</evidence>
<dbReference type="SUPFAM" id="SSF52374">
    <property type="entry name" value="Nucleotidylyl transferase"/>
    <property type="match status" value="1"/>
</dbReference>
<dbReference type="NCBIfam" id="TIGR00482">
    <property type="entry name" value="nicotinate (nicotinamide) nucleotide adenylyltransferase"/>
    <property type="match status" value="1"/>
</dbReference>
<comment type="function">
    <text evidence="1 11">Catalyzes the reversible adenylation of nicotinate mononucleotide (NaMN) to nicotinic acid adenine dinucleotide (NaAD).</text>
</comment>
<evidence type="ECO:0000256" key="8">
    <source>
        <dbReference type="ARBA" id="ARBA00022840"/>
    </source>
</evidence>
<evidence type="ECO:0000256" key="9">
    <source>
        <dbReference type="ARBA" id="ARBA00023027"/>
    </source>
</evidence>
<dbReference type="EC" id="2.7.7.18" evidence="11"/>
<dbReference type="AlphaFoldDB" id="A0A450ZHU1"/>
<dbReference type="InterPro" id="IPR004821">
    <property type="entry name" value="Cyt_trans-like"/>
</dbReference>
<evidence type="ECO:0000313" key="13">
    <source>
        <dbReference type="EMBL" id="VFK53339.1"/>
    </source>
</evidence>
<protein>
    <recommendedName>
        <fullName evidence="11">Probable nicotinate-nucleotide adenylyltransferase</fullName>
        <ecNumber evidence="11">2.7.7.18</ecNumber>
    </recommendedName>
    <alternativeName>
        <fullName evidence="11">Deamido-NAD(+) diphosphorylase</fullName>
    </alternativeName>
    <alternativeName>
        <fullName evidence="11">Deamido-NAD(+) pyrophosphorylase</fullName>
    </alternativeName>
    <alternativeName>
        <fullName evidence="11">Nicotinate mononucleotide adenylyltransferase</fullName>
        <shortName evidence="11">NaMN adenylyltransferase</shortName>
    </alternativeName>
</protein>
<dbReference type="InterPro" id="IPR014729">
    <property type="entry name" value="Rossmann-like_a/b/a_fold"/>
</dbReference>
<dbReference type="GO" id="GO:0005524">
    <property type="term" value="F:ATP binding"/>
    <property type="evidence" value="ECO:0007669"/>
    <property type="project" value="UniProtKB-KW"/>
</dbReference>
<evidence type="ECO:0000313" key="15">
    <source>
        <dbReference type="EMBL" id="VFK69676.1"/>
    </source>
</evidence>
<dbReference type="InterPro" id="IPR005248">
    <property type="entry name" value="NadD/NMNAT"/>
</dbReference>
<dbReference type="PANTHER" id="PTHR39321:SF3">
    <property type="entry name" value="PHOSPHOPANTETHEINE ADENYLYLTRANSFERASE"/>
    <property type="match status" value="1"/>
</dbReference>
<name>A0A450ZHU1_9GAMM</name>
<dbReference type="EMBL" id="CAADFY010000019">
    <property type="protein sequence ID" value="VFK53339.1"/>
    <property type="molecule type" value="Genomic_DNA"/>
</dbReference>
<evidence type="ECO:0000256" key="2">
    <source>
        <dbReference type="ARBA" id="ARBA00005019"/>
    </source>
</evidence>
<dbReference type="GO" id="GO:0004515">
    <property type="term" value="F:nicotinate-nucleotide adenylyltransferase activity"/>
    <property type="evidence" value="ECO:0007669"/>
    <property type="project" value="UniProtKB-UniRule"/>
</dbReference>
<sequence>MSCESIGILGGTFDPIHNGHLRFAVEVRDKLCLSSVRLIPLGKPSHRAPPQATDKIRLQMLAAAVRNEPGLIVDDQELRRDGLSYTVDTLDALRQRFPHSSLCLILGMDAFCQLDTWSRWHRILELAHIIVAQRPGTLLPKAGKVAHLLADRETNNPACLQDEPAGRIAIHPVPQLDISATRIRTLTARGASIRYLVPDAVLEIITHEQLYV</sequence>
<keyword evidence="9 11" id="KW-0520">NAD</keyword>
<dbReference type="NCBIfam" id="TIGR00125">
    <property type="entry name" value="cyt_tran_rel"/>
    <property type="match status" value="1"/>
</dbReference>
<comment type="catalytic activity">
    <reaction evidence="10 11">
        <text>nicotinate beta-D-ribonucleotide + ATP + H(+) = deamido-NAD(+) + diphosphate</text>
        <dbReference type="Rhea" id="RHEA:22860"/>
        <dbReference type="ChEBI" id="CHEBI:15378"/>
        <dbReference type="ChEBI" id="CHEBI:30616"/>
        <dbReference type="ChEBI" id="CHEBI:33019"/>
        <dbReference type="ChEBI" id="CHEBI:57502"/>
        <dbReference type="ChEBI" id="CHEBI:58437"/>
        <dbReference type="EC" id="2.7.7.18"/>
    </reaction>
</comment>
<dbReference type="NCBIfam" id="NF000839">
    <property type="entry name" value="PRK00071.1-1"/>
    <property type="match status" value="1"/>
</dbReference>
<keyword evidence="4 11" id="KW-0662">Pyridine nucleotide biosynthesis</keyword>
<proteinExistence type="inferred from homology"/>
<evidence type="ECO:0000256" key="3">
    <source>
        <dbReference type="ARBA" id="ARBA00009014"/>
    </source>
</evidence>
<gene>
    <name evidence="11" type="primary">nadD</name>
    <name evidence="14" type="ORF">BECKTUN1418D_GA0071000_11643</name>
    <name evidence="15" type="ORF">BECKTUN1418E_GA0071001_12054</name>
    <name evidence="13" type="ORF">BECKTUN1418F_GA0071002_10195</name>
</gene>
<dbReference type="EMBL" id="CAADFV010000205">
    <property type="protein sequence ID" value="VFK69676.1"/>
    <property type="molecule type" value="Genomic_DNA"/>
</dbReference>
<evidence type="ECO:0000256" key="1">
    <source>
        <dbReference type="ARBA" id="ARBA00002324"/>
    </source>
</evidence>
<keyword evidence="7 11" id="KW-0547">Nucleotide-binding</keyword>
<dbReference type="HAMAP" id="MF_00244">
    <property type="entry name" value="NaMN_adenylyltr"/>
    <property type="match status" value="1"/>
</dbReference>
<keyword evidence="8 11" id="KW-0067">ATP-binding</keyword>
<organism evidence="13">
    <name type="scientific">Candidatus Kentrum sp. TUN</name>
    <dbReference type="NCBI Taxonomy" id="2126343"/>
    <lineage>
        <taxon>Bacteria</taxon>
        <taxon>Pseudomonadati</taxon>
        <taxon>Pseudomonadota</taxon>
        <taxon>Gammaproteobacteria</taxon>
        <taxon>Candidatus Kentrum</taxon>
    </lineage>
</organism>
<evidence type="ECO:0000256" key="11">
    <source>
        <dbReference type="HAMAP-Rule" id="MF_00244"/>
    </source>
</evidence>
<dbReference type="EMBL" id="CAADFX010000164">
    <property type="protein sequence ID" value="VFK61961.1"/>
    <property type="molecule type" value="Genomic_DNA"/>
</dbReference>
<evidence type="ECO:0000256" key="7">
    <source>
        <dbReference type="ARBA" id="ARBA00022741"/>
    </source>
</evidence>
<dbReference type="UniPathway" id="UPA00253">
    <property type="reaction ID" value="UER00332"/>
</dbReference>
<evidence type="ECO:0000256" key="6">
    <source>
        <dbReference type="ARBA" id="ARBA00022695"/>
    </source>
</evidence>